<dbReference type="Gene3D" id="3.40.50.1820">
    <property type="entry name" value="alpha/beta hydrolase"/>
    <property type="match status" value="1"/>
</dbReference>
<protein>
    <submittedName>
        <fullName evidence="2">Uncharacterized protein</fullName>
    </submittedName>
</protein>
<evidence type="ECO:0000313" key="2">
    <source>
        <dbReference type="EMBL" id="KAG5506483.1"/>
    </source>
</evidence>
<dbReference type="PANTHER" id="PTHR48098">
    <property type="entry name" value="ENTEROCHELIN ESTERASE-RELATED"/>
    <property type="match status" value="1"/>
</dbReference>
<evidence type="ECO:0000313" key="3">
    <source>
        <dbReference type="Proteomes" id="UP000674318"/>
    </source>
</evidence>
<dbReference type="KEGG" id="phet:94292016"/>
<sequence length="425" mass="46573">MSTIAVTAASPTTAVVSATPPPRTHASQELHLSEPAQSEQRQLLLRSRLEEGVTYKNDDDNGTVHYQFYLPHASSVAIAPVKVGLVDRGDGAVPVASIGTPVCMTKHQDGMWATSTSAPVGLQCVVLMVDGHSVLTPHLSIGCLHGFQRANYIDVPPPNPKLCIYAIRPCTEHGTVAHNYVTSYTMETTEEVLIYAPPSYHKAGSATRRYPVLYLLHDNSENEMNAIRQGKVNVIADNLIADGKITEMIIVMKSSVSPRIDGACLLPCDVARLCKDLTDDIIPYIDSHYRTEADCHNRAIAGVSLASMLAIRLCITRYDLFAYGGIFSGLPHTGWSFTGTNSDYMDTLRRDPAAFQAAMKVLFRGISDDDTHTAIFEADDVLLAELGVACERRIYACSHSWQMWRQAAVDFLPMLFKGLNSPPRH</sequence>
<proteinExistence type="predicted"/>
<reference evidence="2 3" key="1">
    <citation type="submission" date="2021-02" db="EMBL/GenBank/DDBJ databases">
        <title>Porcisia hertigi Genome sequencing and assembly.</title>
        <authorList>
            <person name="Almutairi H."/>
            <person name="Gatherer D."/>
        </authorList>
    </citation>
    <scope>NUCLEOTIDE SEQUENCE [LARGE SCALE GENOMIC DNA]</scope>
    <source>
        <strain evidence="2 3">C119</strain>
    </source>
</reference>
<dbReference type="RefSeq" id="XP_067757645.1">
    <property type="nucleotide sequence ID" value="XM_067901939.1"/>
</dbReference>
<accession>A0A836LIC1</accession>
<dbReference type="OrthoDB" id="2112891at2759"/>
<name>A0A836LIC1_9TRYP</name>
<feature type="compositionally biased region" description="Low complexity" evidence="1">
    <location>
        <begin position="1"/>
        <end position="18"/>
    </location>
</feature>
<dbReference type="Proteomes" id="UP000674318">
    <property type="component" value="Unassembled WGS sequence"/>
</dbReference>
<keyword evidence="3" id="KW-1185">Reference proteome</keyword>
<dbReference type="InterPro" id="IPR029058">
    <property type="entry name" value="AB_hydrolase_fold"/>
</dbReference>
<feature type="region of interest" description="Disordered" evidence="1">
    <location>
        <begin position="1"/>
        <end position="40"/>
    </location>
</feature>
<dbReference type="GeneID" id="94292016"/>
<dbReference type="InterPro" id="IPR050583">
    <property type="entry name" value="Mycobacterial_A85_antigen"/>
</dbReference>
<comment type="caution">
    <text evidence="2">The sequence shown here is derived from an EMBL/GenBank/DDBJ whole genome shotgun (WGS) entry which is preliminary data.</text>
</comment>
<evidence type="ECO:0000256" key="1">
    <source>
        <dbReference type="SAM" id="MobiDB-lite"/>
    </source>
</evidence>
<dbReference type="Pfam" id="PF00756">
    <property type="entry name" value="Esterase"/>
    <property type="match status" value="1"/>
</dbReference>
<gene>
    <name evidence="2" type="ORF">JKF63_05986</name>
</gene>
<dbReference type="SUPFAM" id="SSF53474">
    <property type="entry name" value="alpha/beta-Hydrolases"/>
    <property type="match status" value="1"/>
</dbReference>
<dbReference type="GO" id="GO:0016747">
    <property type="term" value="F:acyltransferase activity, transferring groups other than amino-acyl groups"/>
    <property type="evidence" value="ECO:0007669"/>
    <property type="project" value="TreeGrafter"/>
</dbReference>
<dbReference type="EMBL" id="JAFJZO010000020">
    <property type="protein sequence ID" value="KAG5506483.1"/>
    <property type="molecule type" value="Genomic_DNA"/>
</dbReference>
<dbReference type="AlphaFoldDB" id="A0A836LIC1"/>
<dbReference type="InterPro" id="IPR000801">
    <property type="entry name" value="Esterase-like"/>
</dbReference>
<dbReference type="PANTHER" id="PTHR48098:SF1">
    <property type="entry name" value="DIACYLGLYCEROL ACYLTRANSFERASE_MYCOLYLTRANSFERASE AG85A"/>
    <property type="match status" value="1"/>
</dbReference>
<organism evidence="2 3">
    <name type="scientific">Porcisia hertigi</name>
    <dbReference type="NCBI Taxonomy" id="2761500"/>
    <lineage>
        <taxon>Eukaryota</taxon>
        <taxon>Discoba</taxon>
        <taxon>Euglenozoa</taxon>
        <taxon>Kinetoplastea</taxon>
        <taxon>Metakinetoplastina</taxon>
        <taxon>Trypanosomatida</taxon>
        <taxon>Trypanosomatidae</taxon>
        <taxon>Leishmaniinae</taxon>
        <taxon>Porcisia</taxon>
    </lineage>
</organism>